<dbReference type="Pfam" id="PF06971">
    <property type="entry name" value="Put_DNA-bind_N"/>
    <property type="match status" value="1"/>
</dbReference>
<dbReference type="SMART" id="SM00881">
    <property type="entry name" value="CoA_binding"/>
    <property type="match status" value="1"/>
</dbReference>
<comment type="function">
    <text evidence="7">Modulates transcription in response to changes in cellular NADH/NAD(+) redox state.</text>
</comment>
<dbReference type="InterPro" id="IPR022876">
    <property type="entry name" value="Tscrpt_rep_Rex"/>
</dbReference>
<dbReference type="NCBIfam" id="NF003995">
    <property type="entry name" value="PRK05472.2-4"/>
    <property type="match status" value="1"/>
</dbReference>
<dbReference type="NCBIfam" id="NF003996">
    <property type="entry name" value="PRK05472.2-5"/>
    <property type="match status" value="1"/>
</dbReference>
<dbReference type="PANTHER" id="PTHR35786">
    <property type="entry name" value="REDOX-SENSING TRANSCRIPTIONAL REPRESSOR REX"/>
    <property type="match status" value="1"/>
</dbReference>
<dbReference type="EMBL" id="JBHTOH010000092">
    <property type="protein sequence ID" value="MFD1412055.1"/>
    <property type="molecule type" value="Genomic_DNA"/>
</dbReference>
<keyword evidence="3 7" id="KW-0805">Transcription regulation</keyword>
<dbReference type="PANTHER" id="PTHR35786:SF1">
    <property type="entry name" value="REDOX-SENSING TRANSCRIPTIONAL REPRESSOR REX 1"/>
    <property type="match status" value="1"/>
</dbReference>
<dbReference type="InterPro" id="IPR009718">
    <property type="entry name" value="Rex_DNA-bd_C_dom"/>
</dbReference>
<comment type="subcellular location">
    <subcellularLocation>
        <location evidence="7">Cytoplasm</location>
    </subcellularLocation>
</comment>
<dbReference type="Gene3D" id="3.40.50.720">
    <property type="entry name" value="NAD(P)-binding Rossmann-like Domain"/>
    <property type="match status" value="1"/>
</dbReference>
<dbReference type="InterPro" id="IPR003781">
    <property type="entry name" value="CoA-bd"/>
</dbReference>
<comment type="caution">
    <text evidence="9">The sequence shown here is derived from an EMBL/GenBank/DDBJ whole genome shotgun (WGS) entry which is preliminary data.</text>
</comment>
<dbReference type="SUPFAM" id="SSF51735">
    <property type="entry name" value="NAD(P)-binding Rossmann-fold domains"/>
    <property type="match status" value="1"/>
</dbReference>
<organism evidence="9 10">
    <name type="scientific">Lapidilactobacillus gannanensis</name>
    <dbReference type="NCBI Taxonomy" id="2486002"/>
    <lineage>
        <taxon>Bacteria</taxon>
        <taxon>Bacillati</taxon>
        <taxon>Bacillota</taxon>
        <taxon>Bacilli</taxon>
        <taxon>Lactobacillales</taxon>
        <taxon>Lactobacillaceae</taxon>
        <taxon>Lapidilactobacillus</taxon>
    </lineage>
</organism>
<dbReference type="Pfam" id="PF02629">
    <property type="entry name" value="CoA_binding"/>
    <property type="match status" value="1"/>
</dbReference>
<evidence type="ECO:0000256" key="1">
    <source>
        <dbReference type="ARBA" id="ARBA00022490"/>
    </source>
</evidence>
<keyword evidence="10" id="KW-1185">Reference proteome</keyword>
<accession>A0ABW4BR38</accession>
<dbReference type="RefSeq" id="WP_125649060.1">
    <property type="nucleotide sequence ID" value="NZ_JBHTOH010000092.1"/>
</dbReference>
<sequence>MTIQKTARIPRKTLERLLIYYRVLCNLADNGQRRIKSHELGQATQIDPSTIRRDFSCFGELGRSGYGYDIAHLLRILGEILEVDEPQLLGLVGVGNLGRALLKNNFRRNPNISIVCAFDADPAIIGQTIDEVTVQPMSELAATLAVQQINTVISTVPSHSLQAVADLLVNNGVRSILSFAPEPIILPAGIHMRYLDLTSEVLNLLLLSEDKIALKTP</sequence>
<evidence type="ECO:0000256" key="7">
    <source>
        <dbReference type="HAMAP-Rule" id="MF_01131"/>
    </source>
</evidence>
<dbReference type="NCBIfam" id="NF003994">
    <property type="entry name" value="PRK05472.2-3"/>
    <property type="match status" value="1"/>
</dbReference>
<keyword evidence="6 7" id="KW-0804">Transcription</keyword>
<dbReference type="Proteomes" id="UP001597191">
    <property type="component" value="Unassembled WGS sequence"/>
</dbReference>
<dbReference type="SUPFAM" id="SSF46785">
    <property type="entry name" value="Winged helix' DNA-binding domain"/>
    <property type="match status" value="1"/>
</dbReference>
<reference evidence="10" key="1">
    <citation type="journal article" date="2019" name="Int. J. Syst. Evol. Microbiol.">
        <title>The Global Catalogue of Microorganisms (GCM) 10K type strain sequencing project: providing services to taxonomists for standard genome sequencing and annotation.</title>
        <authorList>
            <consortium name="The Broad Institute Genomics Platform"/>
            <consortium name="The Broad Institute Genome Sequencing Center for Infectious Disease"/>
            <person name="Wu L."/>
            <person name="Ma J."/>
        </authorList>
    </citation>
    <scope>NUCLEOTIDE SEQUENCE [LARGE SCALE GENOMIC DNA]</scope>
    <source>
        <strain evidence="10">CCM 8937</strain>
    </source>
</reference>
<dbReference type="InterPro" id="IPR036388">
    <property type="entry name" value="WH-like_DNA-bd_sf"/>
</dbReference>
<comment type="subunit">
    <text evidence="7">Homodimer.</text>
</comment>
<dbReference type="InterPro" id="IPR036390">
    <property type="entry name" value="WH_DNA-bd_sf"/>
</dbReference>
<feature type="binding site" evidence="7">
    <location>
        <begin position="93"/>
        <end position="98"/>
    </location>
    <ligand>
        <name>NAD(+)</name>
        <dbReference type="ChEBI" id="CHEBI:57540"/>
    </ligand>
</feature>
<dbReference type="HAMAP" id="MF_01131">
    <property type="entry name" value="Rex"/>
    <property type="match status" value="1"/>
</dbReference>
<feature type="domain" description="CoA-binding" evidence="8">
    <location>
        <begin position="83"/>
        <end position="183"/>
    </location>
</feature>
<keyword evidence="4 7" id="KW-0520">NAD</keyword>
<name>A0ABW4BR38_9LACO</name>
<dbReference type="Gene3D" id="1.10.10.10">
    <property type="entry name" value="Winged helix-like DNA-binding domain superfamily/Winged helix DNA-binding domain"/>
    <property type="match status" value="1"/>
</dbReference>
<keyword evidence="2 7" id="KW-0678">Repressor</keyword>
<feature type="DNA-binding region" description="H-T-H motif" evidence="7">
    <location>
        <begin position="19"/>
        <end position="58"/>
    </location>
</feature>
<gene>
    <name evidence="7" type="primary">rex</name>
    <name evidence="9" type="ORF">ACFQ4R_10740</name>
</gene>
<dbReference type="InterPro" id="IPR036291">
    <property type="entry name" value="NAD(P)-bd_dom_sf"/>
</dbReference>
<evidence type="ECO:0000256" key="4">
    <source>
        <dbReference type="ARBA" id="ARBA00023027"/>
    </source>
</evidence>
<evidence type="ECO:0000256" key="2">
    <source>
        <dbReference type="ARBA" id="ARBA00022491"/>
    </source>
</evidence>
<keyword evidence="1 7" id="KW-0963">Cytoplasm</keyword>
<evidence type="ECO:0000313" key="10">
    <source>
        <dbReference type="Proteomes" id="UP001597191"/>
    </source>
</evidence>
<evidence type="ECO:0000259" key="8">
    <source>
        <dbReference type="SMART" id="SM00881"/>
    </source>
</evidence>
<keyword evidence="5 7" id="KW-0238">DNA-binding</keyword>
<protein>
    <recommendedName>
        <fullName evidence="7">Redox-sensing transcriptional repressor Rex</fullName>
    </recommendedName>
</protein>
<evidence type="ECO:0000256" key="3">
    <source>
        <dbReference type="ARBA" id="ARBA00023015"/>
    </source>
</evidence>
<dbReference type="NCBIfam" id="NF003989">
    <property type="entry name" value="PRK05472.1-3"/>
    <property type="match status" value="1"/>
</dbReference>
<evidence type="ECO:0000256" key="6">
    <source>
        <dbReference type="ARBA" id="ARBA00023163"/>
    </source>
</evidence>
<evidence type="ECO:0000313" key="9">
    <source>
        <dbReference type="EMBL" id="MFD1412055.1"/>
    </source>
</evidence>
<evidence type="ECO:0000256" key="5">
    <source>
        <dbReference type="ARBA" id="ARBA00023125"/>
    </source>
</evidence>
<proteinExistence type="inferred from homology"/>
<comment type="similarity">
    <text evidence="7">Belongs to the transcriptional regulatory Rex family.</text>
</comment>